<evidence type="ECO:0000256" key="2">
    <source>
        <dbReference type="SAM" id="MobiDB-lite"/>
    </source>
</evidence>
<evidence type="ECO:0000313" key="4">
    <source>
        <dbReference type="RefSeq" id="XP_010445654.1"/>
    </source>
</evidence>
<accession>A0ABM0USP3</accession>
<evidence type="ECO:0000313" key="3">
    <source>
        <dbReference type="Proteomes" id="UP000694864"/>
    </source>
</evidence>
<reference evidence="3" key="1">
    <citation type="journal article" date="2014" name="Nat. Commun.">
        <title>The emerging biofuel crop Camelina sativa retains a highly undifferentiated hexaploid genome structure.</title>
        <authorList>
            <person name="Kagale S."/>
            <person name="Koh C."/>
            <person name="Nixon J."/>
            <person name="Bollina V."/>
            <person name="Clarke W.E."/>
            <person name="Tuteja R."/>
            <person name="Spillane C."/>
            <person name="Robinson S.J."/>
            <person name="Links M.G."/>
            <person name="Clarke C."/>
            <person name="Higgins E.E."/>
            <person name="Huebert T."/>
            <person name="Sharpe A.G."/>
            <person name="Parkin I.A."/>
        </authorList>
    </citation>
    <scope>NUCLEOTIDE SEQUENCE [LARGE SCALE GENOMIC DNA]</scope>
    <source>
        <strain evidence="3">cv. DH55</strain>
    </source>
</reference>
<dbReference type="Proteomes" id="UP000694864">
    <property type="component" value="Chromosome 11"/>
</dbReference>
<feature type="compositionally biased region" description="Low complexity" evidence="2">
    <location>
        <begin position="1"/>
        <end position="17"/>
    </location>
</feature>
<sequence length="129" mass="15140">MPISYTQSSSSQPSIESGGARAYGDFGVPNKCWCGERMKLEVLDWGQNQEDGKEHRSKWWDDAVDEELEHLDIKICRQTESIHQAYQNPMLESIRETMRIMRDENEELNARLTHADCEIGRLRELLRKW</sequence>
<reference evidence="4" key="2">
    <citation type="submission" date="2025-08" db="UniProtKB">
        <authorList>
            <consortium name="RefSeq"/>
        </authorList>
    </citation>
    <scope>IDENTIFICATION</scope>
    <source>
        <tissue evidence="4">Leaf</tissue>
    </source>
</reference>
<keyword evidence="3" id="KW-1185">Reference proteome</keyword>
<proteinExistence type="predicted"/>
<name>A0ABM0USP3_CAMSA</name>
<protein>
    <submittedName>
        <fullName evidence="4">Uncharacterized protein At4g04775-like</fullName>
    </submittedName>
</protein>
<organism evidence="3 4">
    <name type="scientific">Camelina sativa</name>
    <name type="common">False flax</name>
    <name type="synonym">Myagrum sativum</name>
    <dbReference type="NCBI Taxonomy" id="90675"/>
    <lineage>
        <taxon>Eukaryota</taxon>
        <taxon>Viridiplantae</taxon>
        <taxon>Streptophyta</taxon>
        <taxon>Embryophyta</taxon>
        <taxon>Tracheophyta</taxon>
        <taxon>Spermatophyta</taxon>
        <taxon>Magnoliopsida</taxon>
        <taxon>eudicotyledons</taxon>
        <taxon>Gunneridae</taxon>
        <taxon>Pentapetalae</taxon>
        <taxon>rosids</taxon>
        <taxon>malvids</taxon>
        <taxon>Brassicales</taxon>
        <taxon>Brassicaceae</taxon>
        <taxon>Camelineae</taxon>
        <taxon>Camelina</taxon>
    </lineage>
</organism>
<feature type="region of interest" description="Disordered" evidence="2">
    <location>
        <begin position="1"/>
        <end position="23"/>
    </location>
</feature>
<keyword evidence="1" id="KW-0175">Coiled coil</keyword>
<gene>
    <name evidence="4" type="primary">LOC104728363</name>
</gene>
<dbReference type="GeneID" id="104728363"/>
<evidence type="ECO:0000256" key="1">
    <source>
        <dbReference type="SAM" id="Coils"/>
    </source>
</evidence>
<dbReference type="RefSeq" id="XP_010445654.1">
    <property type="nucleotide sequence ID" value="XM_010447352.1"/>
</dbReference>
<feature type="coiled-coil region" evidence="1">
    <location>
        <begin position="91"/>
        <end position="125"/>
    </location>
</feature>